<sequence>MNSRARFVIPVCTDRPRLSRYGIACGQRIPQAARGRWMAWGTCEGMFLLFFFSVFIFLSKSTTDDRFVARGLPVGDGWYGELVKVCFSSSSSPFSYFSRNRQPTTDFDGTARMYRSTDGPVHTA</sequence>
<keyword evidence="1" id="KW-0812">Transmembrane</keyword>
<accession>A0A426ZCV8</accession>
<protein>
    <submittedName>
        <fullName evidence="2">Uncharacterized protein</fullName>
    </submittedName>
</protein>
<dbReference type="AlphaFoldDB" id="A0A426ZCV8"/>
<dbReference type="EMBL" id="AMZH03007246">
    <property type="protein sequence ID" value="RRT61789.1"/>
    <property type="molecule type" value="Genomic_DNA"/>
</dbReference>
<comment type="caution">
    <text evidence="2">The sequence shown here is derived from an EMBL/GenBank/DDBJ whole genome shotgun (WGS) entry which is preliminary data.</text>
</comment>
<proteinExistence type="predicted"/>
<name>A0A426ZCV8_ENSVE</name>
<evidence type="ECO:0000256" key="1">
    <source>
        <dbReference type="SAM" id="Phobius"/>
    </source>
</evidence>
<feature type="transmembrane region" description="Helical" evidence="1">
    <location>
        <begin position="37"/>
        <end position="58"/>
    </location>
</feature>
<dbReference type="Proteomes" id="UP000287651">
    <property type="component" value="Unassembled WGS sequence"/>
</dbReference>
<organism evidence="2 3">
    <name type="scientific">Ensete ventricosum</name>
    <name type="common">Abyssinian banana</name>
    <name type="synonym">Musa ensete</name>
    <dbReference type="NCBI Taxonomy" id="4639"/>
    <lineage>
        <taxon>Eukaryota</taxon>
        <taxon>Viridiplantae</taxon>
        <taxon>Streptophyta</taxon>
        <taxon>Embryophyta</taxon>
        <taxon>Tracheophyta</taxon>
        <taxon>Spermatophyta</taxon>
        <taxon>Magnoliopsida</taxon>
        <taxon>Liliopsida</taxon>
        <taxon>Zingiberales</taxon>
        <taxon>Musaceae</taxon>
        <taxon>Ensete</taxon>
    </lineage>
</organism>
<reference evidence="2 3" key="1">
    <citation type="journal article" date="2014" name="Agronomy (Basel)">
        <title>A Draft Genome Sequence for Ensete ventricosum, the Drought-Tolerant Tree Against Hunger.</title>
        <authorList>
            <person name="Harrison J."/>
            <person name="Moore K.A."/>
            <person name="Paszkiewicz K."/>
            <person name="Jones T."/>
            <person name="Grant M."/>
            <person name="Ambacheew D."/>
            <person name="Muzemil S."/>
            <person name="Studholme D.J."/>
        </authorList>
    </citation>
    <scope>NUCLEOTIDE SEQUENCE [LARGE SCALE GENOMIC DNA]</scope>
</reference>
<keyword evidence="1" id="KW-1133">Transmembrane helix</keyword>
<gene>
    <name evidence="2" type="ORF">B296_00043131</name>
</gene>
<evidence type="ECO:0000313" key="3">
    <source>
        <dbReference type="Proteomes" id="UP000287651"/>
    </source>
</evidence>
<evidence type="ECO:0000313" key="2">
    <source>
        <dbReference type="EMBL" id="RRT61789.1"/>
    </source>
</evidence>
<keyword evidence="1" id="KW-0472">Membrane</keyword>